<evidence type="ECO:0000256" key="11">
    <source>
        <dbReference type="HAMAP-Rule" id="MF_01635"/>
    </source>
</evidence>
<dbReference type="CDD" id="cd13959">
    <property type="entry name" value="PT_UbiA_COQ2"/>
    <property type="match status" value="1"/>
</dbReference>
<evidence type="ECO:0000256" key="5">
    <source>
        <dbReference type="ARBA" id="ARBA00022519"/>
    </source>
</evidence>
<dbReference type="Gene3D" id="1.20.120.1780">
    <property type="entry name" value="UbiA prenyltransferase"/>
    <property type="match status" value="1"/>
</dbReference>
<dbReference type="EMBL" id="AM494475">
    <property type="protein sequence ID" value="CAM79340.1"/>
    <property type="molecule type" value="Genomic_DNA"/>
</dbReference>
<dbReference type="InterPro" id="IPR039653">
    <property type="entry name" value="Prenyltransferase"/>
</dbReference>
<dbReference type="FunFam" id="1.20.120.1780:FF:000001">
    <property type="entry name" value="4-hydroxybenzoate octaprenyltransferase"/>
    <property type="match status" value="1"/>
</dbReference>
<keyword evidence="5 11" id="KW-0997">Cell inner membrane</keyword>
<comment type="function">
    <text evidence="11">Catalyzes the prenylation of para-hydroxybenzoate (PHB) with an all-trans polyprenyl group. Mediates the second step in the final reaction sequence of ubiquinone-8 (UQ-8) biosynthesis, which is the condensation of the polyisoprenoid side chain with PHB, generating the first membrane-bound Q intermediate 3-octaprenyl-4-hydroxybenzoate.</text>
</comment>
<sequence length="292" mass="32877">MTTFLRIIYQFNLLIKLSRLNNPVGIFLLFFPCCFGIGLVSLEQVKYNSLVILFLGSILMRSFGCIVNDIVDKDIDCRVARTKLRPLANNQITVTNAIIYLMVISMVALMLLMQLSNLAIFLAILASTLIFIYPFMKRITYYPQVVLGIIFNSGALISYANVTNNLTIASVVMYIGCIFWTIGYDTIYAFADAADDEKIKVKSLALVLKNNKYKLWILASLYLTFISMFVESILLSAFKLSIFAVLFIVAATALLMWQIVTLDVTQPLNCLTRFKANTIVGLLLFIAMILLQ</sequence>
<keyword evidence="11" id="KW-0460">Magnesium</keyword>
<feature type="transmembrane region" description="Helical" evidence="11">
    <location>
        <begin position="20"/>
        <end position="41"/>
    </location>
</feature>
<feature type="transmembrane region" description="Helical" evidence="11">
    <location>
        <begin position="274"/>
        <end position="291"/>
    </location>
</feature>
<keyword evidence="9 11" id="KW-1133">Transmembrane helix</keyword>
<comment type="cofactor">
    <cofactor evidence="1 11">
        <name>Mg(2+)</name>
        <dbReference type="ChEBI" id="CHEBI:18420"/>
    </cofactor>
</comment>
<evidence type="ECO:0000313" key="13">
    <source>
        <dbReference type="Proteomes" id="UP000001565"/>
    </source>
</evidence>
<dbReference type="FunFam" id="1.10.357.140:FF:000008">
    <property type="entry name" value="4-hydroxybenzoate octaprenyltransferase"/>
    <property type="match status" value="1"/>
</dbReference>
<feature type="transmembrane region" description="Helical" evidence="11">
    <location>
        <begin position="240"/>
        <end position="262"/>
    </location>
</feature>
<dbReference type="EC" id="2.5.1.39" evidence="11"/>
<dbReference type="PROSITE" id="PS00943">
    <property type="entry name" value="UBIA"/>
    <property type="match status" value="1"/>
</dbReference>
<dbReference type="GO" id="GO:0005886">
    <property type="term" value="C:plasma membrane"/>
    <property type="evidence" value="ECO:0007669"/>
    <property type="project" value="UniProtKB-SubCell"/>
</dbReference>
<evidence type="ECO:0000256" key="2">
    <source>
        <dbReference type="ARBA" id="ARBA00004141"/>
    </source>
</evidence>
<dbReference type="InterPro" id="IPR000537">
    <property type="entry name" value="UbiA_prenyltransferase"/>
</dbReference>
<feature type="transmembrane region" description="Helical" evidence="11">
    <location>
        <begin position="168"/>
        <end position="194"/>
    </location>
</feature>
<dbReference type="Gene3D" id="1.10.357.140">
    <property type="entry name" value="UbiA prenyltransferase"/>
    <property type="match status" value="1"/>
</dbReference>
<dbReference type="GO" id="GO:0008412">
    <property type="term" value="F:4-hydroxybenzoate polyprenyltransferase activity"/>
    <property type="evidence" value="ECO:0007669"/>
    <property type="project" value="UniProtKB-UniRule"/>
</dbReference>
<proteinExistence type="inferred from homology"/>
<comment type="subcellular location">
    <subcellularLocation>
        <location evidence="11">Cell inner membrane</location>
        <topology evidence="11">Multi-pass membrane protein</topology>
    </subcellularLocation>
    <subcellularLocation>
        <location evidence="2">Membrane</location>
        <topology evidence="2">Multi-pass membrane protein</topology>
    </subcellularLocation>
</comment>
<dbReference type="GO" id="GO:0006744">
    <property type="term" value="P:ubiquinone biosynthetic process"/>
    <property type="evidence" value="ECO:0007669"/>
    <property type="project" value="UniProtKB-UniRule"/>
</dbReference>
<name>A5CCE1_ORITB</name>
<evidence type="ECO:0000256" key="8">
    <source>
        <dbReference type="ARBA" id="ARBA00022692"/>
    </source>
</evidence>
<dbReference type="PANTHER" id="PTHR11048:SF28">
    <property type="entry name" value="4-HYDROXYBENZOATE POLYPRENYLTRANSFERASE, MITOCHONDRIAL"/>
    <property type="match status" value="1"/>
</dbReference>
<dbReference type="HAMAP" id="MF_01635">
    <property type="entry name" value="UbiA"/>
    <property type="match status" value="1"/>
</dbReference>
<dbReference type="Pfam" id="PF01040">
    <property type="entry name" value="UbiA"/>
    <property type="match status" value="1"/>
</dbReference>
<dbReference type="InterPro" id="IPR044878">
    <property type="entry name" value="UbiA_sf"/>
</dbReference>
<reference evidence="12 13" key="1">
    <citation type="journal article" date="2007" name="Proc. Natl. Acad. Sci. U.S.A.">
        <title>The Orientia tsutsugamushi genome reveals massive proliferation of conjugative type IV secretion system and host-cell interaction genes.</title>
        <authorList>
            <person name="Cho N.-H."/>
            <person name="Kim H.-R."/>
            <person name="Lee J.-H."/>
            <person name="Kim S.-Y."/>
            <person name="Kim J."/>
            <person name="Cha S."/>
            <person name="Kim S.-Y."/>
            <person name="Darby A.C."/>
            <person name="Fuxelius H.-H."/>
            <person name="Yin J."/>
            <person name="Kim J.H."/>
            <person name="Kim J."/>
            <person name="Lee S.J."/>
            <person name="Koh Y.-S."/>
            <person name="Jang W.-J."/>
            <person name="Park K.-H."/>
            <person name="Andersson S.G.E."/>
            <person name="Choi M.-S."/>
            <person name="Kim I.-S."/>
        </authorList>
    </citation>
    <scope>NUCLEOTIDE SEQUENCE [LARGE SCALE GENOMIC DNA]</scope>
    <source>
        <strain evidence="12 13">Boryong</strain>
    </source>
</reference>
<accession>A5CCE1</accession>
<organism evidence="12 13">
    <name type="scientific">Orientia tsutsugamushi (strain Boryong)</name>
    <name type="common">Rickettsia tsutsugamushi</name>
    <dbReference type="NCBI Taxonomy" id="357244"/>
    <lineage>
        <taxon>Bacteria</taxon>
        <taxon>Pseudomonadati</taxon>
        <taxon>Pseudomonadota</taxon>
        <taxon>Alphaproteobacteria</taxon>
        <taxon>Rickettsiales</taxon>
        <taxon>Rickettsiaceae</taxon>
        <taxon>Rickettsieae</taxon>
        <taxon>Orientia</taxon>
    </lineage>
</organism>
<dbReference type="InterPro" id="IPR006370">
    <property type="entry name" value="HB_polyprenyltransferase-like"/>
</dbReference>
<dbReference type="KEGG" id="ots:OTBS_0274"/>
<evidence type="ECO:0000256" key="6">
    <source>
        <dbReference type="ARBA" id="ARBA00022679"/>
    </source>
</evidence>
<comment type="catalytic activity">
    <reaction evidence="11">
        <text>all-trans-octaprenyl diphosphate + 4-hydroxybenzoate = 4-hydroxy-3-(all-trans-octaprenyl)benzoate + diphosphate</text>
        <dbReference type="Rhea" id="RHEA:27782"/>
        <dbReference type="ChEBI" id="CHEBI:1617"/>
        <dbReference type="ChEBI" id="CHEBI:17879"/>
        <dbReference type="ChEBI" id="CHEBI:33019"/>
        <dbReference type="ChEBI" id="CHEBI:57711"/>
        <dbReference type="EC" id="2.5.1.39"/>
    </reaction>
</comment>
<evidence type="ECO:0000256" key="9">
    <source>
        <dbReference type="ARBA" id="ARBA00022989"/>
    </source>
</evidence>
<keyword evidence="10 11" id="KW-0472">Membrane</keyword>
<feature type="transmembrane region" description="Helical" evidence="11">
    <location>
        <begin position="47"/>
        <end position="71"/>
    </location>
</feature>
<evidence type="ECO:0000256" key="4">
    <source>
        <dbReference type="ARBA" id="ARBA00022475"/>
    </source>
</evidence>
<feature type="transmembrane region" description="Helical" evidence="11">
    <location>
        <begin position="118"/>
        <end position="136"/>
    </location>
</feature>
<evidence type="ECO:0000256" key="3">
    <source>
        <dbReference type="ARBA" id="ARBA00005985"/>
    </source>
</evidence>
<dbReference type="UniPathway" id="UPA00232"/>
<dbReference type="eggNOG" id="COG0382">
    <property type="taxonomic scope" value="Bacteria"/>
</dbReference>
<dbReference type="PANTHER" id="PTHR11048">
    <property type="entry name" value="PRENYLTRANSFERASES"/>
    <property type="match status" value="1"/>
</dbReference>
<dbReference type="InterPro" id="IPR030470">
    <property type="entry name" value="UbiA_prenylTrfase_CS"/>
</dbReference>
<keyword evidence="7 11" id="KW-0831">Ubiquinone biosynthesis</keyword>
<evidence type="ECO:0000256" key="7">
    <source>
        <dbReference type="ARBA" id="ARBA00022688"/>
    </source>
</evidence>
<gene>
    <name evidence="11 12" type="primary">ubiA</name>
    <name evidence="12" type="ordered locus">OTBS_0274</name>
</gene>
<comment type="pathway">
    <text evidence="11">Cofactor biosynthesis; ubiquinone biosynthesis.</text>
</comment>
<keyword evidence="6 11" id="KW-0808">Transferase</keyword>
<comment type="similarity">
    <text evidence="3 11">Belongs to the UbiA prenyltransferase family.</text>
</comment>
<feature type="transmembrane region" description="Helical" evidence="11">
    <location>
        <begin position="215"/>
        <end position="234"/>
    </location>
</feature>
<dbReference type="HOGENOM" id="CLU_034879_0_2_5"/>
<protein>
    <recommendedName>
        <fullName evidence="11">4-hydroxybenzoate octaprenyltransferase</fullName>
        <ecNumber evidence="11">2.5.1.39</ecNumber>
    </recommendedName>
    <alternativeName>
        <fullName evidence="11">4-HB polyprenyltransferase</fullName>
    </alternativeName>
</protein>
<dbReference type="Proteomes" id="UP000001565">
    <property type="component" value="Chromosome"/>
</dbReference>
<dbReference type="AlphaFoldDB" id="A5CCE1"/>
<keyword evidence="4 11" id="KW-1003">Cell membrane</keyword>
<evidence type="ECO:0000256" key="10">
    <source>
        <dbReference type="ARBA" id="ARBA00023136"/>
    </source>
</evidence>
<evidence type="ECO:0000313" key="12">
    <source>
        <dbReference type="EMBL" id="CAM79340.1"/>
    </source>
</evidence>
<feature type="transmembrane region" description="Helical" evidence="11">
    <location>
        <begin position="92"/>
        <end position="112"/>
    </location>
</feature>
<keyword evidence="8 11" id="KW-0812">Transmembrane</keyword>
<dbReference type="RefSeq" id="WP_011944375.1">
    <property type="nucleotide sequence ID" value="NC_009488.1"/>
</dbReference>
<feature type="transmembrane region" description="Helical" evidence="11">
    <location>
        <begin position="145"/>
        <end position="162"/>
    </location>
</feature>
<evidence type="ECO:0000256" key="1">
    <source>
        <dbReference type="ARBA" id="ARBA00001946"/>
    </source>
</evidence>